<reference evidence="1 2" key="1">
    <citation type="submission" date="2011-06" db="EMBL/GenBank/DDBJ databases">
        <title>The draft genome of Thiocapsa marina 5811.</title>
        <authorList>
            <consortium name="US DOE Joint Genome Institute (JGI-PGF)"/>
            <person name="Lucas S."/>
            <person name="Han J."/>
            <person name="Cheng J.-F."/>
            <person name="Goodwin L."/>
            <person name="Pitluck S."/>
            <person name="Peters L."/>
            <person name="Land M.L."/>
            <person name="Hauser L."/>
            <person name="Vogl K."/>
            <person name="Liu Z."/>
            <person name="Imhoff J."/>
            <person name="Thiel V."/>
            <person name="Frigaard N.-U."/>
            <person name="Bryant D."/>
            <person name="Woyke T.J."/>
        </authorList>
    </citation>
    <scope>NUCLEOTIDE SEQUENCE [LARGE SCALE GENOMIC DNA]</scope>
    <source>
        <strain evidence="1 2">5811</strain>
    </source>
</reference>
<evidence type="ECO:0000313" key="1">
    <source>
        <dbReference type="EMBL" id="EGV15894.1"/>
    </source>
</evidence>
<gene>
    <name evidence="1" type="ORF">ThimaDRAFT_4840</name>
</gene>
<sequence length="174" mass="19661">AQHYSITVEPDAGGVNAQAIRWERRPVDGTLVTHPGVYCLRTNELTWESEQLWRTYVMLTDLEAVFRSLKSELGLRPVYHQTAERAEGHLFITVLAYQFVQVIRRRLQAHGITDRWSSLRAILAGQCRVTATFRRPDGRALHVRKATQPEPAQLAIIRALGSDPTPGGVHKMIV</sequence>
<keyword evidence="2" id="KW-1185">Reference proteome</keyword>
<dbReference type="SUPFAM" id="SSF53098">
    <property type="entry name" value="Ribonuclease H-like"/>
    <property type="match status" value="1"/>
</dbReference>
<accession>F9UIT7</accession>
<feature type="non-terminal residue" evidence="1">
    <location>
        <position position="1"/>
    </location>
</feature>
<dbReference type="InterPro" id="IPR012337">
    <property type="entry name" value="RNaseH-like_sf"/>
</dbReference>
<evidence type="ECO:0000313" key="2">
    <source>
        <dbReference type="Proteomes" id="UP000005459"/>
    </source>
</evidence>
<name>F9UIT7_9GAMM</name>
<proteinExistence type="predicted"/>
<dbReference type="eggNOG" id="COG5421">
    <property type="taxonomic scope" value="Bacteria"/>
</dbReference>
<protein>
    <submittedName>
        <fullName evidence="1">Transposase, IS4 family protein</fullName>
    </submittedName>
</protein>
<organism evidence="1 2">
    <name type="scientific">Thiocapsa marina 5811</name>
    <dbReference type="NCBI Taxonomy" id="768671"/>
    <lineage>
        <taxon>Bacteria</taxon>
        <taxon>Pseudomonadati</taxon>
        <taxon>Pseudomonadota</taxon>
        <taxon>Gammaproteobacteria</taxon>
        <taxon>Chromatiales</taxon>
        <taxon>Chromatiaceae</taxon>
        <taxon>Thiocapsa</taxon>
    </lineage>
</organism>
<dbReference type="Proteomes" id="UP000005459">
    <property type="component" value="Unassembled WGS sequence"/>
</dbReference>
<dbReference type="EMBL" id="AFWV01000033">
    <property type="protein sequence ID" value="EGV15894.1"/>
    <property type="molecule type" value="Genomic_DNA"/>
</dbReference>
<dbReference type="PATRIC" id="fig|768671.3.peg.5087"/>
<dbReference type="STRING" id="768671.ThimaDRAFT_4840"/>
<dbReference type="AlphaFoldDB" id="F9UIT7"/>